<dbReference type="AlphaFoldDB" id="A0A9P6M5N2"/>
<evidence type="ECO:0000313" key="2">
    <source>
        <dbReference type="EMBL" id="KAF9966621.1"/>
    </source>
</evidence>
<organism evidence="2 3">
    <name type="scientific">Mortierella alpina</name>
    <name type="common">Oleaginous fungus</name>
    <name type="synonym">Mortierella renispora</name>
    <dbReference type="NCBI Taxonomy" id="64518"/>
    <lineage>
        <taxon>Eukaryota</taxon>
        <taxon>Fungi</taxon>
        <taxon>Fungi incertae sedis</taxon>
        <taxon>Mucoromycota</taxon>
        <taxon>Mortierellomycotina</taxon>
        <taxon>Mortierellomycetes</taxon>
        <taxon>Mortierellales</taxon>
        <taxon>Mortierellaceae</taxon>
        <taxon>Mortierella</taxon>
    </lineage>
</organism>
<proteinExistence type="predicted"/>
<feature type="compositionally biased region" description="Basic and acidic residues" evidence="1">
    <location>
        <begin position="21"/>
        <end position="30"/>
    </location>
</feature>
<accession>A0A9P6M5N2</accession>
<evidence type="ECO:0000313" key="3">
    <source>
        <dbReference type="Proteomes" id="UP000738359"/>
    </source>
</evidence>
<keyword evidence="3" id="KW-1185">Reference proteome</keyword>
<dbReference type="EMBL" id="JAAAHY010000141">
    <property type="protein sequence ID" value="KAF9966621.1"/>
    <property type="molecule type" value="Genomic_DNA"/>
</dbReference>
<comment type="caution">
    <text evidence="2">The sequence shown here is derived from an EMBL/GenBank/DDBJ whole genome shotgun (WGS) entry which is preliminary data.</text>
</comment>
<protein>
    <submittedName>
        <fullName evidence="2">Uncharacterized protein</fullName>
    </submittedName>
</protein>
<name>A0A9P6M5N2_MORAP</name>
<feature type="region of interest" description="Disordered" evidence="1">
    <location>
        <begin position="1"/>
        <end position="36"/>
    </location>
</feature>
<feature type="region of interest" description="Disordered" evidence="1">
    <location>
        <begin position="71"/>
        <end position="91"/>
    </location>
</feature>
<sequence length="116" mass="12890">MTNEIVEAENHVQSTPATALKEQKHPEPKANTEPFRITSVSLFQGKQQSMGNDYVTNTHGALHQLDPVHASPAQDQVKHKRVDEHKKVSDHPVTLEEILANHPENIAAPTHPLNCI</sequence>
<evidence type="ECO:0000256" key="1">
    <source>
        <dbReference type="SAM" id="MobiDB-lite"/>
    </source>
</evidence>
<gene>
    <name evidence="2" type="ORF">BGZ70_001784</name>
</gene>
<reference evidence="2" key="1">
    <citation type="journal article" date="2020" name="Fungal Divers.">
        <title>Resolving the Mortierellaceae phylogeny through synthesis of multi-gene phylogenetics and phylogenomics.</title>
        <authorList>
            <person name="Vandepol N."/>
            <person name="Liber J."/>
            <person name="Desiro A."/>
            <person name="Na H."/>
            <person name="Kennedy M."/>
            <person name="Barry K."/>
            <person name="Grigoriev I.V."/>
            <person name="Miller A.N."/>
            <person name="O'Donnell K."/>
            <person name="Stajich J.E."/>
            <person name="Bonito G."/>
        </authorList>
    </citation>
    <scope>NUCLEOTIDE SEQUENCE</scope>
    <source>
        <strain evidence="2">CK1249</strain>
    </source>
</reference>
<dbReference type="Proteomes" id="UP000738359">
    <property type="component" value="Unassembled WGS sequence"/>
</dbReference>
<feature type="compositionally biased region" description="Basic and acidic residues" evidence="1">
    <location>
        <begin position="81"/>
        <end position="91"/>
    </location>
</feature>
<dbReference type="OrthoDB" id="2430293at2759"/>